<dbReference type="InterPro" id="IPR029962">
    <property type="entry name" value="TBL"/>
</dbReference>
<reference evidence="3" key="1">
    <citation type="submission" date="2023-10" db="EMBL/GenBank/DDBJ databases">
        <authorList>
            <person name="Domelevo Entfellner J.-B."/>
        </authorList>
    </citation>
    <scope>NUCLEOTIDE SEQUENCE</scope>
</reference>
<proteinExistence type="inferred from homology"/>
<dbReference type="InterPro" id="IPR026057">
    <property type="entry name" value="TBL_C"/>
</dbReference>
<protein>
    <recommendedName>
        <fullName evidence="2">Trichome birefringence-like C-terminal domain-containing protein</fullName>
    </recommendedName>
</protein>
<evidence type="ECO:0000256" key="1">
    <source>
        <dbReference type="ARBA" id="ARBA00007727"/>
    </source>
</evidence>
<dbReference type="GO" id="GO:0005794">
    <property type="term" value="C:Golgi apparatus"/>
    <property type="evidence" value="ECO:0007669"/>
    <property type="project" value="TreeGrafter"/>
</dbReference>
<dbReference type="AlphaFoldDB" id="A0AA86W4J0"/>
<gene>
    <name evidence="3" type="ORF">AYBTSS11_LOCUS30641</name>
</gene>
<dbReference type="Pfam" id="PF13839">
    <property type="entry name" value="PC-Esterase"/>
    <property type="match status" value="1"/>
</dbReference>
<accession>A0AA86W4J0</accession>
<dbReference type="PANTHER" id="PTHR32285:SF200">
    <property type="entry name" value="PMR5_CAS1P GDSL_SGNH-LIKE ACYL-ESTERASE FAMILY PROTEIN"/>
    <property type="match status" value="1"/>
</dbReference>
<dbReference type="Proteomes" id="UP001189624">
    <property type="component" value="Chromosome 11"/>
</dbReference>
<dbReference type="EMBL" id="OY731408">
    <property type="protein sequence ID" value="CAJ1978447.1"/>
    <property type="molecule type" value="Genomic_DNA"/>
</dbReference>
<dbReference type="GO" id="GO:0016413">
    <property type="term" value="F:O-acetyltransferase activity"/>
    <property type="evidence" value="ECO:0007669"/>
    <property type="project" value="InterPro"/>
</dbReference>
<feature type="domain" description="Trichome birefringence-like C-terminal" evidence="2">
    <location>
        <begin position="26"/>
        <end position="202"/>
    </location>
</feature>
<evidence type="ECO:0000259" key="2">
    <source>
        <dbReference type="Pfam" id="PF13839"/>
    </source>
</evidence>
<name>A0AA86W4J0_9FABA</name>
<organism evidence="3 4">
    <name type="scientific">Sphenostylis stenocarpa</name>
    <dbReference type="NCBI Taxonomy" id="92480"/>
    <lineage>
        <taxon>Eukaryota</taxon>
        <taxon>Viridiplantae</taxon>
        <taxon>Streptophyta</taxon>
        <taxon>Embryophyta</taxon>
        <taxon>Tracheophyta</taxon>
        <taxon>Spermatophyta</taxon>
        <taxon>Magnoliopsida</taxon>
        <taxon>eudicotyledons</taxon>
        <taxon>Gunneridae</taxon>
        <taxon>Pentapetalae</taxon>
        <taxon>rosids</taxon>
        <taxon>fabids</taxon>
        <taxon>Fabales</taxon>
        <taxon>Fabaceae</taxon>
        <taxon>Papilionoideae</taxon>
        <taxon>50 kb inversion clade</taxon>
        <taxon>NPAAA clade</taxon>
        <taxon>indigoferoid/millettioid clade</taxon>
        <taxon>Phaseoleae</taxon>
        <taxon>Sphenostylis</taxon>
    </lineage>
</organism>
<comment type="similarity">
    <text evidence="1">Belongs to the PC-esterase family. TBL subfamily.</text>
</comment>
<evidence type="ECO:0000313" key="3">
    <source>
        <dbReference type="EMBL" id="CAJ1978447.1"/>
    </source>
</evidence>
<evidence type="ECO:0000313" key="4">
    <source>
        <dbReference type="Proteomes" id="UP001189624"/>
    </source>
</evidence>
<dbReference type="Gramene" id="rna-AYBTSS11_LOCUS30641">
    <property type="protein sequence ID" value="CAJ1978447.1"/>
    <property type="gene ID" value="gene-AYBTSS11_LOCUS30641"/>
</dbReference>
<keyword evidence="4" id="KW-1185">Reference proteome</keyword>
<dbReference type="PANTHER" id="PTHR32285">
    <property type="entry name" value="PROTEIN TRICHOME BIREFRINGENCE-LIKE 9-RELATED"/>
    <property type="match status" value="1"/>
</dbReference>
<sequence length="207" mass="23313">MVDLIGITSSIDGNPLGVIFHVDVVHNKEKGRIVRLDSIKYGHMWKGDVLIFNTYHWWTHSRDSETRVHFQVGNEIIEDMGIFEAYKIGLTTWSKWIDANIDPSKTTVLFQGIAASHFEGKGCLRKTEPEQGPQPPYPGVEIVKSVLSRMSCPVYLLDITLQTQMRIDGHPSIYTGKGTSYEDCSHWCLAGAPDTWNEIFYAALLGV</sequence>